<evidence type="ECO:0000313" key="9">
    <source>
        <dbReference type="EMBL" id="GIY86236.1"/>
    </source>
</evidence>
<comment type="caution">
    <text evidence="9">The sequence shown here is derived from an EMBL/GenBank/DDBJ whole genome shotgun (WGS) entry which is preliminary data.</text>
</comment>
<feature type="compositionally biased region" description="Low complexity" evidence="6">
    <location>
        <begin position="557"/>
        <end position="588"/>
    </location>
</feature>
<feature type="compositionally biased region" description="Polar residues" evidence="6">
    <location>
        <begin position="488"/>
        <end position="503"/>
    </location>
</feature>
<evidence type="ECO:0000256" key="5">
    <source>
        <dbReference type="ARBA" id="ARBA00023180"/>
    </source>
</evidence>
<dbReference type="PROSITE" id="PS50940">
    <property type="entry name" value="CHIT_BIND_II"/>
    <property type="match status" value="3"/>
</dbReference>
<dbReference type="Proteomes" id="UP001054837">
    <property type="component" value="Unassembled WGS sequence"/>
</dbReference>
<evidence type="ECO:0000256" key="3">
    <source>
        <dbReference type="ARBA" id="ARBA00022737"/>
    </source>
</evidence>
<gene>
    <name evidence="9" type="primary">obst-E_4</name>
    <name evidence="9" type="ORF">CDAR_123611</name>
</gene>
<keyword evidence="10" id="KW-1185">Reference proteome</keyword>
<evidence type="ECO:0000256" key="6">
    <source>
        <dbReference type="SAM" id="MobiDB-lite"/>
    </source>
</evidence>
<evidence type="ECO:0000259" key="8">
    <source>
        <dbReference type="PROSITE" id="PS50940"/>
    </source>
</evidence>
<evidence type="ECO:0000256" key="1">
    <source>
        <dbReference type="ARBA" id="ARBA00022669"/>
    </source>
</evidence>
<dbReference type="PANTHER" id="PTHR23301:SF107">
    <property type="entry name" value="LD20793P"/>
    <property type="match status" value="1"/>
</dbReference>
<evidence type="ECO:0000256" key="2">
    <source>
        <dbReference type="ARBA" id="ARBA00022729"/>
    </source>
</evidence>
<feature type="signal peptide" evidence="7">
    <location>
        <begin position="1"/>
        <end position="21"/>
    </location>
</feature>
<keyword evidence="3" id="KW-0677">Repeat</keyword>
<feature type="compositionally biased region" description="Basic and acidic residues" evidence="6">
    <location>
        <begin position="545"/>
        <end position="556"/>
    </location>
</feature>
<feature type="domain" description="Chitin-binding type-2" evidence="8">
    <location>
        <begin position="955"/>
        <end position="1025"/>
    </location>
</feature>
<protein>
    <submittedName>
        <fullName evidence="9">Protein obstructor-E</fullName>
    </submittedName>
</protein>
<evidence type="ECO:0000256" key="7">
    <source>
        <dbReference type="SAM" id="SignalP"/>
    </source>
</evidence>
<feature type="region of interest" description="Disordered" evidence="6">
    <location>
        <begin position="25"/>
        <end position="91"/>
    </location>
</feature>
<feature type="compositionally biased region" description="Polar residues" evidence="6">
    <location>
        <begin position="764"/>
        <end position="794"/>
    </location>
</feature>
<feature type="compositionally biased region" description="Polar residues" evidence="6">
    <location>
        <begin position="181"/>
        <end position="194"/>
    </location>
</feature>
<dbReference type="SMART" id="SM00494">
    <property type="entry name" value="ChtBD2"/>
    <property type="match status" value="3"/>
</dbReference>
<dbReference type="InterPro" id="IPR051940">
    <property type="entry name" value="Chitin_bind-dev_reg"/>
</dbReference>
<keyword evidence="2 7" id="KW-0732">Signal</keyword>
<feature type="compositionally biased region" description="Polar residues" evidence="6">
    <location>
        <begin position="599"/>
        <end position="612"/>
    </location>
</feature>
<dbReference type="InterPro" id="IPR002557">
    <property type="entry name" value="Chitin-bd_dom"/>
</dbReference>
<dbReference type="AlphaFoldDB" id="A0AAV4WWH1"/>
<feature type="compositionally biased region" description="Basic and acidic residues" evidence="6">
    <location>
        <begin position="208"/>
        <end position="224"/>
    </location>
</feature>
<dbReference type="GO" id="GO:0008061">
    <property type="term" value="F:chitin binding"/>
    <property type="evidence" value="ECO:0007669"/>
    <property type="project" value="UniProtKB-KW"/>
</dbReference>
<dbReference type="GO" id="GO:0005576">
    <property type="term" value="C:extracellular region"/>
    <property type="evidence" value="ECO:0007669"/>
    <property type="project" value="InterPro"/>
</dbReference>
<sequence length="1071" mass="121237">MNLRLLLIVTVLCAVLTDAWAQNRGSARYSATDEELDGDVTRAQRQPTVRRTSARRRRPTPAPEEPEYAKELPEYQLPSREATTGRRVPSRIPAEEFAPPLPEAPVVPEEPILPAVVDELPQITTAAPGEKTQGRRRRPKKRRRPQNGGAPKPENVDIADPEKNKVPVPELLDTEQRRPQPFSNNPELINNPNTYDFPPTLVENPSWSDDKLVNAAGEPERPRSPEPAPYYPPQVGTNRLPMDDSERIESPRGYSEPSRPVSNQEVPNRRYNPSKPADESPERASYVPVLPPIRVPTEARSRLPSEDYPTSRNQESTRTSRPSDRRSSQRTSSNRNPSVPKPNPDEESRIAAARAPQNFIPHDKQPNIPERGLPEVRLPATEQPFLANEYDKNLNEQPSYGNAEEILGDLNEEGIPIVENIDLQGPNTASRHRESSDVVYDSPYPSYNDNTDPEEHVTVPAPHRRQETEPQVPRNTYNDVQPQEPPKRSQTNNNVDIGDSQISRYEPPLQRYGGRGSERSENTRSTIQEDSPTEAPKRGRGPSRYRPEGSTDDFSRTRSSSRSSSDSSSAPVRGRSSQTPSQTPTRSRNTQRYQPDPAESSSRVSTRRQPVNSEYAENPSEESQYRQRAPAPSPSGEEDYNRPPLRGAPANAPEEEHVPTRNAALSRPPQYEARDTAYTYEELPAEDPNVYEPEYQAPRQQSRREPESQRRPPAREQPERQAPRQSNRNVPQRSAPRQPQPEYNAPPQENNRYQSQPEYDAPPQENTRYQPQYQAPQNVRSQARPTPQRAPSSNQERQPAPRQPSRARHQEPSPNQGRSSGSGRFSCPEPYGYFADSVQCDKYYECRNGTSFESLCEDGLAFNEATSPKFLRCDSLRDVDCNKRPELQKAKPTKNCPRKYGLYPHESDCTKFWNCVDGAATEVQCPQGLTFNDDRATCDWADLVKSSCKTEDLLGFTCPEPNAHDLLDGVYTTYAHPDNCQLHFFCIKGEDGSRKPRLLTCHEGLVYNPTSKSCARPEEVPGCEDFYGSRSPPPKQQRKPAAREPVEAEEYEEEPPTPKPRRRVQHRRVRN</sequence>
<keyword evidence="5" id="KW-0325">Glycoprotein</keyword>
<proteinExistence type="predicted"/>
<dbReference type="PANTHER" id="PTHR23301">
    <property type="entry name" value="CHITIN BINDING PERITROPHIN-A"/>
    <property type="match status" value="1"/>
</dbReference>
<feature type="domain" description="Chitin-binding type-2" evidence="8">
    <location>
        <begin position="893"/>
        <end position="950"/>
    </location>
</feature>
<feature type="compositionally biased region" description="Polar residues" evidence="6">
    <location>
        <begin position="812"/>
        <end position="823"/>
    </location>
</feature>
<feature type="compositionally biased region" description="Basic and acidic residues" evidence="6">
    <location>
        <begin position="702"/>
        <end position="722"/>
    </location>
</feature>
<organism evidence="9 10">
    <name type="scientific">Caerostris darwini</name>
    <dbReference type="NCBI Taxonomy" id="1538125"/>
    <lineage>
        <taxon>Eukaryota</taxon>
        <taxon>Metazoa</taxon>
        <taxon>Ecdysozoa</taxon>
        <taxon>Arthropoda</taxon>
        <taxon>Chelicerata</taxon>
        <taxon>Arachnida</taxon>
        <taxon>Araneae</taxon>
        <taxon>Araneomorphae</taxon>
        <taxon>Entelegynae</taxon>
        <taxon>Araneoidea</taxon>
        <taxon>Araneidae</taxon>
        <taxon>Caerostris</taxon>
    </lineage>
</organism>
<dbReference type="InterPro" id="IPR036508">
    <property type="entry name" value="Chitin-bd_dom_sf"/>
</dbReference>
<feature type="compositionally biased region" description="Polar residues" evidence="6">
    <location>
        <begin position="747"/>
        <end position="757"/>
    </location>
</feature>
<feature type="compositionally biased region" description="Basic residues" evidence="6">
    <location>
        <begin position="1059"/>
        <end position="1071"/>
    </location>
</feature>
<feature type="compositionally biased region" description="Basic and acidic residues" evidence="6">
    <location>
        <begin position="241"/>
        <end position="250"/>
    </location>
</feature>
<dbReference type="EMBL" id="BPLQ01015161">
    <property type="protein sequence ID" value="GIY86236.1"/>
    <property type="molecule type" value="Genomic_DNA"/>
</dbReference>
<feature type="compositionally biased region" description="Low complexity" evidence="6">
    <location>
        <begin position="795"/>
        <end position="804"/>
    </location>
</feature>
<feature type="compositionally biased region" description="Basic residues" evidence="6">
    <location>
        <begin position="134"/>
        <end position="145"/>
    </location>
</feature>
<feature type="domain" description="Chitin-binding type-2" evidence="8">
    <location>
        <begin position="824"/>
        <end position="883"/>
    </location>
</feature>
<feature type="compositionally biased region" description="Polar residues" evidence="6">
    <location>
        <begin position="727"/>
        <end position="737"/>
    </location>
</feature>
<accession>A0AAV4WWH1</accession>
<feature type="chain" id="PRO_5044022646" evidence="7">
    <location>
        <begin position="22"/>
        <end position="1071"/>
    </location>
</feature>
<evidence type="ECO:0000256" key="4">
    <source>
        <dbReference type="ARBA" id="ARBA00023157"/>
    </source>
</evidence>
<dbReference type="SUPFAM" id="SSF57625">
    <property type="entry name" value="Invertebrate chitin-binding proteins"/>
    <property type="match status" value="3"/>
</dbReference>
<dbReference type="Gene3D" id="2.170.140.10">
    <property type="entry name" value="Chitin binding domain"/>
    <property type="match status" value="3"/>
</dbReference>
<feature type="region of interest" description="Disordered" evidence="6">
    <location>
        <begin position="1025"/>
        <end position="1071"/>
    </location>
</feature>
<dbReference type="Pfam" id="PF01607">
    <property type="entry name" value="CBM_14"/>
    <property type="match status" value="3"/>
</dbReference>
<feature type="region of interest" description="Disordered" evidence="6">
    <location>
        <begin position="120"/>
        <end position="373"/>
    </location>
</feature>
<feature type="compositionally biased region" description="Low complexity" evidence="6">
    <location>
        <begin position="329"/>
        <end position="338"/>
    </location>
</feature>
<feature type="region of interest" description="Disordered" evidence="6">
    <location>
        <begin position="418"/>
        <end position="824"/>
    </location>
</feature>
<keyword evidence="1" id="KW-0147">Chitin-binding</keyword>
<name>A0AAV4WWH1_9ARAC</name>
<keyword evidence="4" id="KW-1015">Disulfide bond</keyword>
<reference evidence="9 10" key="1">
    <citation type="submission" date="2021-06" db="EMBL/GenBank/DDBJ databases">
        <title>Caerostris darwini draft genome.</title>
        <authorList>
            <person name="Kono N."/>
            <person name="Arakawa K."/>
        </authorList>
    </citation>
    <scope>NUCLEOTIDE SEQUENCE [LARGE SCALE GENOMIC DNA]</scope>
</reference>
<evidence type="ECO:0000313" key="10">
    <source>
        <dbReference type="Proteomes" id="UP001054837"/>
    </source>
</evidence>